<feature type="non-terminal residue" evidence="1">
    <location>
        <position position="1"/>
    </location>
</feature>
<accession>A0A8X8GNH3</accession>
<reference evidence="1 2" key="1">
    <citation type="submission" date="2022-06" db="EMBL/GenBank/DDBJ databases">
        <title>Staphylococcus hominis ShoR14 genome sequence.</title>
        <authorList>
            <person name="Yeo C.C."/>
            <person name="Chew C.H."/>
            <person name="Che Hamzah A.M."/>
            <person name="Al-Trad E.I."/>
        </authorList>
    </citation>
    <scope>NUCLEOTIDE SEQUENCE [LARGE SCALE GENOMIC DNA]</scope>
    <source>
        <strain evidence="1 2">ShoR14</strain>
    </source>
</reference>
<evidence type="ECO:0000313" key="1">
    <source>
        <dbReference type="EMBL" id="MCM5673507.1"/>
    </source>
</evidence>
<dbReference type="Proteomes" id="UP000665944">
    <property type="component" value="Unassembled WGS sequence"/>
</dbReference>
<sequence length="101" mass="11301">LGQSITYPFFVVSKGNADKFHYTLNSFGGGLIVDVDIWSDANDVGKHDELIYYADQILSDISDLGNYHVSIDTIHTNTLINKEEGNKSLLHTSLKAEYKSY</sequence>
<gene>
    <name evidence="1" type="ORF">J7T32_012320</name>
</gene>
<dbReference type="EMBL" id="JAGHKT020000047">
    <property type="protein sequence ID" value="MCM5673507.1"/>
    <property type="molecule type" value="Genomic_DNA"/>
</dbReference>
<protein>
    <submittedName>
        <fullName evidence="1">Uncharacterized protein</fullName>
    </submittedName>
</protein>
<dbReference type="RefSeq" id="WP_209244642.1">
    <property type="nucleotide sequence ID" value="NZ_JAGHKT020000047.1"/>
</dbReference>
<organism evidence="1 2">
    <name type="scientific">Staphylococcus hominis</name>
    <dbReference type="NCBI Taxonomy" id="1290"/>
    <lineage>
        <taxon>Bacteria</taxon>
        <taxon>Bacillati</taxon>
        <taxon>Bacillota</taxon>
        <taxon>Bacilli</taxon>
        <taxon>Bacillales</taxon>
        <taxon>Staphylococcaceae</taxon>
        <taxon>Staphylococcus</taxon>
    </lineage>
</organism>
<dbReference type="AlphaFoldDB" id="A0A8X8GNH3"/>
<name>A0A8X8GNH3_STAHO</name>
<keyword evidence="2" id="KW-1185">Reference proteome</keyword>
<proteinExistence type="predicted"/>
<comment type="caution">
    <text evidence="1">The sequence shown here is derived from an EMBL/GenBank/DDBJ whole genome shotgun (WGS) entry which is preliminary data.</text>
</comment>
<evidence type="ECO:0000313" key="2">
    <source>
        <dbReference type="Proteomes" id="UP000665944"/>
    </source>
</evidence>